<dbReference type="Proteomes" id="UP001519460">
    <property type="component" value="Unassembled WGS sequence"/>
</dbReference>
<dbReference type="EMBL" id="JACVVK020000007">
    <property type="protein sequence ID" value="KAK7506203.1"/>
    <property type="molecule type" value="Genomic_DNA"/>
</dbReference>
<name>A0ABD0M495_9CAEN</name>
<reference evidence="1 2" key="1">
    <citation type="journal article" date="2023" name="Sci. Data">
        <title>Genome assembly of the Korean intertidal mud-creeper Batillaria attramentaria.</title>
        <authorList>
            <person name="Patra A.K."/>
            <person name="Ho P.T."/>
            <person name="Jun S."/>
            <person name="Lee S.J."/>
            <person name="Kim Y."/>
            <person name="Won Y.J."/>
        </authorList>
    </citation>
    <scope>NUCLEOTIDE SEQUENCE [LARGE SCALE GENOMIC DNA]</scope>
    <source>
        <strain evidence="1">Wonlab-2016</strain>
    </source>
</reference>
<keyword evidence="2" id="KW-1185">Reference proteome</keyword>
<evidence type="ECO:0000313" key="2">
    <source>
        <dbReference type="Proteomes" id="UP001519460"/>
    </source>
</evidence>
<comment type="caution">
    <text evidence="1">The sequence shown here is derived from an EMBL/GenBank/DDBJ whole genome shotgun (WGS) entry which is preliminary data.</text>
</comment>
<sequence>MHKATGFHVSPVWFWPRIHFVQELTFNSLREQRTVFASALPVKACQSVALPGLTGLFYFIYRKASVEFRADAARSRVFHPIQGLERCDRSALSPFRRSVLCGLPFVLKPSVGRGDDNNSFLVLGRVEYGAVFTQFMWVRDGGQYRMWSELHCLVSVLFELLGF</sequence>
<evidence type="ECO:0000313" key="1">
    <source>
        <dbReference type="EMBL" id="KAK7506203.1"/>
    </source>
</evidence>
<proteinExistence type="predicted"/>
<dbReference type="AlphaFoldDB" id="A0ABD0M495"/>
<protein>
    <submittedName>
        <fullName evidence="1">Uncharacterized protein</fullName>
    </submittedName>
</protein>
<accession>A0ABD0M495</accession>
<gene>
    <name evidence="1" type="ORF">BaRGS_00002315</name>
</gene>
<organism evidence="1 2">
    <name type="scientific">Batillaria attramentaria</name>
    <dbReference type="NCBI Taxonomy" id="370345"/>
    <lineage>
        <taxon>Eukaryota</taxon>
        <taxon>Metazoa</taxon>
        <taxon>Spiralia</taxon>
        <taxon>Lophotrochozoa</taxon>
        <taxon>Mollusca</taxon>
        <taxon>Gastropoda</taxon>
        <taxon>Caenogastropoda</taxon>
        <taxon>Sorbeoconcha</taxon>
        <taxon>Cerithioidea</taxon>
        <taxon>Batillariidae</taxon>
        <taxon>Batillaria</taxon>
    </lineage>
</organism>